<proteinExistence type="inferred from homology"/>
<evidence type="ECO:0000256" key="2">
    <source>
        <dbReference type="ARBA" id="ARBA00022679"/>
    </source>
</evidence>
<keyword evidence="5" id="KW-0067">ATP-binding</keyword>
<dbReference type="GO" id="GO:0008993">
    <property type="term" value="F:rhamnulokinase activity"/>
    <property type="evidence" value="ECO:0007669"/>
    <property type="project" value="UniProtKB-EC"/>
</dbReference>
<feature type="domain" description="Carbohydrate kinase FGGY N-terminal" evidence="8">
    <location>
        <begin position="14"/>
        <end position="256"/>
    </location>
</feature>
<gene>
    <name evidence="10" type="primary">rhaB</name>
    <name evidence="10" type="ORF">FF011L_21100</name>
</gene>
<evidence type="ECO:0000259" key="8">
    <source>
        <dbReference type="Pfam" id="PF00370"/>
    </source>
</evidence>
<keyword evidence="4 10" id="KW-0418">Kinase</keyword>
<dbReference type="EC" id="2.7.1.5" evidence="10"/>
<keyword evidence="11" id="KW-1185">Reference proteome</keyword>
<evidence type="ECO:0000259" key="9">
    <source>
        <dbReference type="Pfam" id="PF02782"/>
    </source>
</evidence>
<evidence type="ECO:0000256" key="3">
    <source>
        <dbReference type="ARBA" id="ARBA00022741"/>
    </source>
</evidence>
<dbReference type="GO" id="GO:0004370">
    <property type="term" value="F:glycerol kinase activity"/>
    <property type="evidence" value="ECO:0007669"/>
    <property type="project" value="TreeGrafter"/>
</dbReference>
<dbReference type="Proteomes" id="UP000320672">
    <property type="component" value="Chromosome"/>
</dbReference>
<dbReference type="PIRSF" id="PIRSF000538">
    <property type="entry name" value="GlpK"/>
    <property type="match status" value="1"/>
</dbReference>
<sequence length="505" mass="55215">MPATELPVPDCHFAIDLGASGGRVIAGRIEAGRLELETIHRFANNPVFVQSTMQWDTLGLWREILHGLTLAAAQCKEQGSMIRSVGVDTWGVDYVLLGRDNQPVAPVFHYRDSRNRGIPEQAFQIVPREDIFAATGLQFMDINTLYQLLSAKFSNAPALETAESMILMADYFHWLLTGKRSVEYTNASTTQLLNPNTKDWAFDLIERFELPKKLFGPISQPGVTLGPVQDSVAQQTGLENVPVVLPATHDTGSAVLAVPAEDFAPENPDWCYISSGTWSLMGCELANPLINDRCAELNFTNEGGVQGSTRLLKNIGGLWVFQQIRAALERKGEAVSWESMVAEADQAEPFGLVIDPDHNDFLAPKDMVDAIVQFADKSGQTKPANNGVLYRAALEGLALRYRVCLQMLESLTGNPIKTIYVVGGGSLNELLCQMTADACQRVVVAGPGEATATGNVLMQMIGCGVLQSVEEARKLVRESIQPKVFQPQNKEAWDQAADAFEKYAG</sequence>
<organism evidence="10 11">
    <name type="scientific">Roseimaritima multifibrata</name>
    <dbReference type="NCBI Taxonomy" id="1930274"/>
    <lineage>
        <taxon>Bacteria</taxon>
        <taxon>Pseudomonadati</taxon>
        <taxon>Planctomycetota</taxon>
        <taxon>Planctomycetia</taxon>
        <taxon>Pirellulales</taxon>
        <taxon>Pirellulaceae</taxon>
        <taxon>Roseimaritima</taxon>
    </lineage>
</organism>
<reference evidence="10 11" key="1">
    <citation type="submission" date="2019-02" db="EMBL/GenBank/DDBJ databases">
        <title>Deep-cultivation of Planctomycetes and their phenomic and genomic characterization uncovers novel biology.</title>
        <authorList>
            <person name="Wiegand S."/>
            <person name="Jogler M."/>
            <person name="Boedeker C."/>
            <person name="Pinto D."/>
            <person name="Vollmers J."/>
            <person name="Rivas-Marin E."/>
            <person name="Kohn T."/>
            <person name="Peeters S.H."/>
            <person name="Heuer A."/>
            <person name="Rast P."/>
            <person name="Oberbeckmann S."/>
            <person name="Bunk B."/>
            <person name="Jeske O."/>
            <person name="Meyerdierks A."/>
            <person name="Storesund J.E."/>
            <person name="Kallscheuer N."/>
            <person name="Luecker S."/>
            <person name="Lage O.M."/>
            <person name="Pohl T."/>
            <person name="Merkel B.J."/>
            <person name="Hornburger P."/>
            <person name="Mueller R.-W."/>
            <person name="Bruemmer F."/>
            <person name="Labrenz M."/>
            <person name="Spormann A.M."/>
            <person name="Op den Camp H."/>
            <person name="Overmann J."/>
            <person name="Amann R."/>
            <person name="Jetten M.S.M."/>
            <person name="Mascher T."/>
            <person name="Medema M.H."/>
            <person name="Devos D.P."/>
            <person name="Kaster A.-K."/>
            <person name="Ovreas L."/>
            <person name="Rohde M."/>
            <person name="Galperin M.Y."/>
            <person name="Jogler C."/>
        </authorList>
    </citation>
    <scope>NUCLEOTIDE SEQUENCE [LARGE SCALE GENOMIC DNA]</scope>
    <source>
        <strain evidence="10 11">FF011L</strain>
    </source>
</reference>
<name>A0A517MEZ8_9BACT</name>
<dbReference type="InterPro" id="IPR013449">
    <property type="entry name" value="Rhamnulokinase"/>
</dbReference>
<evidence type="ECO:0000256" key="4">
    <source>
        <dbReference type="ARBA" id="ARBA00022777"/>
    </source>
</evidence>
<accession>A0A517MEZ8</accession>
<dbReference type="GO" id="GO:0006071">
    <property type="term" value="P:glycerol metabolic process"/>
    <property type="evidence" value="ECO:0007669"/>
    <property type="project" value="TreeGrafter"/>
</dbReference>
<dbReference type="GO" id="GO:0005524">
    <property type="term" value="F:ATP binding"/>
    <property type="evidence" value="ECO:0007669"/>
    <property type="project" value="UniProtKB-KW"/>
</dbReference>
<dbReference type="PANTHER" id="PTHR10196:SF93">
    <property type="entry name" value="L-RHAMNULOKINASE"/>
    <property type="match status" value="1"/>
</dbReference>
<dbReference type="InterPro" id="IPR000577">
    <property type="entry name" value="Carb_kinase_FGGY"/>
</dbReference>
<evidence type="ECO:0000256" key="5">
    <source>
        <dbReference type="ARBA" id="ARBA00022840"/>
    </source>
</evidence>
<dbReference type="GO" id="GO:0005829">
    <property type="term" value="C:cytosol"/>
    <property type="evidence" value="ECO:0007669"/>
    <property type="project" value="TreeGrafter"/>
</dbReference>
<dbReference type="InterPro" id="IPR043129">
    <property type="entry name" value="ATPase_NBD"/>
</dbReference>
<dbReference type="SUPFAM" id="SSF53067">
    <property type="entry name" value="Actin-like ATPase domain"/>
    <property type="match status" value="2"/>
</dbReference>
<dbReference type="EMBL" id="CP036262">
    <property type="protein sequence ID" value="QDS93347.1"/>
    <property type="molecule type" value="Genomic_DNA"/>
</dbReference>
<comment type="similarity">
    <text evidence="1">Belongs to the FGGY kinase family.</text>
</comment>
<dbReference type="Pfam" id="PF02782">
    <property type="entry name" value="FGGY_C"/>
    <property type="match status" value="1"/>
</dbReference>
<keyword evidence="2 10" id="KW-0808">Transferase</keyword>
<dbReference type="RefSeq" id="WP_246109841.1">
    <property type="nucleotide sequence ID" value="NZ_CP036262.1"/>
</dbReference>
<feature type="domain" description="Carbohydrate kinase FGGY C-terminal" evidence="9">
    <location>
        <begin position="271"/>
        <end position="462"/>
    </location>
</feature>
<evidence type="ECO:0000256" key="7">
    <source>
        <dbReference type="ARBA" id="ARBA00023308"/>
    </source>
</evidence>
<evidence type="ECO:0000313" key="11">
    <source>
        <dbReference type="Proteomes" id="UP000320672"/>
    </source>
</evidence>
<dbReference type="AlphaFoldDB" id="A0A517MEZ8"/>
<keyword evidence="3" id="KW-0547">Nucleotide-binding</keyword>
<keyword evidence="6" id="KW-1015">Disulfide bond</keyword>
<dbReference type="InterPro" id="IPR018485">
    <property type="entry name" value="FGGY_C"/>
</dbReference>
<evidence type="ECO:0000256" key="6">
    <source>
        <dbReference type="ARBA" id="ARBA00023157"/>
    </source>
</evidence>
<dbReference type="GO" id="GO:0019301">
    <property type="term" value="P:rhamnose catabolic process"/>
    <property type="evidence" value="ECO:0007669"/>
    <property type="project" value="InterPro"/>
</dbReference>
<dbReference type="Gene3D" id="3.30.420.40">
    <property type="match status" value="2"/>
</dbReference>
<keyword evidence="7" id="KW-0684">Rhamnose metabolism</keyword>
<dbReference type="CDD" id="cd07771">
    <property type="entry name" value="ASKHA_NBD_FGGY_RhaB-like"/>
    <property type="match status" value="1"/>
</dbReference>
<dbReference type="Pfam" id="PF00370">
    <property type="entry name" value="FGGY_N"/>
    <property type="match status" value="1"/>
</dbReference>
<evidence type="ECO:0000313" key="10">
    <source>
        <dbReference type="EMBL" id="QDS93347.1"/>
    </source>
</evidence>
<dbReference type="InterPro" id="IPR018484">
    <property type="entry name" value="FGGY_N"/>
</dbReference>
<dbReference type="PANTHER" id="PTHR10196">
    <property type="entry name" value="SUGAR KINASE"/>
    <property type="match status" value="1"/>
</dbReference>
<protein>
    <submittedName>
        <fullName evidence="10">Rhamnulokinase</fullName>
        <ecNumber evidence="10">2.7.1.5</ecNumber>
    </submittedName>
</protein>
<evidence type="ECO:0000256" key="1">
    <source>
        <dbReference type="ARBA" id="ARBA00009156"/>
    </source>
</evidence>
<dbReference type="KEGG" id="rml:FF011L_21100"/>